<accession>A0A1B7WZS5</accession>
<gene>
    <name evidence="1" type="ORF">AN484_16895</name>
</gene>
<reference evidence="1 2" key="1">
    <citation type="submission" date="2015-09" db="EMBL/GenBank/DDBJ databases">
        <title>Aphanizomenon flos-aquae WA102.</title>
        <authorList>
            <person name="Driscoll C."/>
        </authorList>
    </citation>
    <scope>NUCLEOTIDE SEQUENCE [LARGE SCALE GENOMIC DNA]</scope>
    <source>
        <strain evidence="1">WA102</strain>
    </source>
</reference>
<proteinExistence type="predicted"/>
<name>A0A1B7WZS5_APHFL</name>
<dbReference type="AlphaFoldDB" id="A0A1B7WZS5"/>
<evidence type="ECO:0000313" key="1">
    <source>
        <dbReference type="EMBL" id="OBQ42603.1"/>
    </source>
</evidence>
<comment type="caution">
    <text evidence="1">The sequence shown here is derived from an EMBL/GenBank/DDBJ whole genome shotgun (WGS) entry which is preliminary data.</text>
</comment>
<evidence type="ECO:0000313" key="2">
    <source>
        <dbReference type="Proteomes" id="UP000092093"/>
    </source>
</evidence>
<protein>
    <submittedName>
        <fullName evidence="1">Uncharacterized protein</fullName>
    </submittedName>
</protein>
<sequence>MEDTQALHHQQQLEQQEKLAQPVYCDYIASITKNALNARDPLALIMGAGPIFWDLSPEGQFLSTKKHLFVVDCNGRHYKITVEEV</sequence>
<dbReference type="EMBL" id="LJOW01000096">
    <property type="protein sequence ID" value="OBQ42603.1"/>
    <property type="molecule type" value="Genomic_DNA"/>
</dbReference>
<organism evidence="1 2">
    <name type="scientific">Aphanizomenon flos-aquae WA102</name>
    <dbReference type="NCBI Taxonomy" id="1710896"/>
    <lineage>
        <taxon>Bacteria</taxon>
        <taxon>Bacillati</taxon>
        <taxon>Cyanobacteriota</taxon>
        <taxon>Cyanophyceae</taxon>
        <taxon>Nostocales</taxon>
        <taxon>Aphanizomenonaceae</taxon>
        <taxon>Aphanizomenon</taxon>
    </lineage>
</organism>
<dbReference type="Proteomes" id="UP000092093">
    <property type="component" value="Unassembled WGS sequence"/>
</dbReference>